<evidence type="ECO:0000313" key="4">
    <source>
        <dbReference type="Proteomes" id="UP000326396"/>
    </source>
</evidence>
<feature type="domain" description="Reverse transcriptase zinc-binding" evidence="2">
    <location>
        <begin position="410"/>
        <end position="492"/>
    </location>
</feature>
<dbReference type="OrthoDB" id="1937528at2759"/>
<protein>
    <recommendedName>
        <fullName evidence="5">Reverse transcriptase domain-containing protein</fullName>
    </recommendedName>
</protein>
<name>A0A5N6LB57_9ASTR</name>
<dbReference type="InterPro" id="IPR026960">
    <property type="entry name" value="RVT-Znf"/>
</dbReference>
<dbReference type="Pfam" id="PF00078">
    <property type="entry name" value="RVT_1"/>
    <property type="match status" value="1"/>
</dbReference>
<sequence length="506" mass="58280">MLVQRFSNQEIKEAMWSCGLNKSPGPDGFNIELIRKHWDVFEDDFVQLMDHFHSTKELCPEVCSSFITLISKCKDAASLDDFRPISLVGIIVKVVSKILAERLKIVLPAVISINQTAFLKGRSIVDGPLMVNEIVSWWKKNKKQGMLFKIDFEKAYDHINWRFLDAVVEHMEFPLKWRDWIKYLISSVRASVLVNGAPTFEFKYGRGIRQGDPISPFLFLIGMEVGAKMNTVNRWQPVVDVFDRRLASWKGRSVSIGGRLTLLKSVMESLPTYYFALYKAPHKVLDLLEARRRRFLWGGNEEKRKMCWIAWDTITLPKAKGGLGLSSLKEANLAMLYKWVWRFNNEKESLWGRLMVTLHGNRGNNNGFPCKIKASGVWATIGRTINKVNVDFPEIKDRFNDDRMGEETVKSVKESMVATRCEGTNFALKWDGWITLKINTFAWRLLHNRLATKDNLMKRGLFEGSNVCSLCGDTEETALHLFTACSVASLIWSWVRWKSWRYGDLV</sequence>
<keyword evidence="4" id="KW-1185">Reference proteome</keyword>
<dbReference type="SUPFAM" id="SSF56672">
    <property type="entry name" value="DNA/RNA polymerases"/>
    <property type="match status" value="1"/>
</dbReference>
<evidence type="ECO:0000259" key="1">
    <source>
        <dbReference type="Pfam" id="PF00078"/>
    </source>
</evidence>
<comment type="caution">
    <text evidence="3">The sequence shown here is derived from an EMBL/GenBank/DDBJ whole genome shotgun (WGS) entry which is preliminary data.</text>
</comment>
<dbReference type="PANTHER" id="PTHR33116">
    <property type="entry name" value="REVERSE TRANSCRIPTASE ZINC-BINDING DOMAIN-CONTAINING PROTEIN-RELATED-RELATED"/>
    <property type="match status" value="1"/>
</dbReference>
<feature type="domain" description="Reverse transcriptase" evidence="1">
    <location>
        <begin position="79"/>
        <end position="225"/>
    </location>
</feature>
<evidence type="ECO:0008006" key="5">
    <source>
        <dbReference type="Google" id="ProtNLM"/>
    </source>
</evidence>
<dbReference type="Proteomes" id="UP000326396">
    <property type="component" value="Unassembled WGS sequence"/>
</dbReference>
<gene>
    <name evidence="3" type="ORF">E3N88_44974</name>
</gene>
<evidence type="ECO:0000313" key="3">
    <source>
        <dbReference type="EMBL" id="KAC9988342.1"/>
    </source>
</evidence>
<reference evidence="3 4" key="1">
    <citation type="submission" date="2019-05" db="EMBL/GenBank/DDBJ databases">
        <title>Mikania micrantha, genome provides insights into the molecular mechanism of rapid growth.</title>
        <authorList>
            <person name="Liu B."/>
        </authorList>
    </citation>
    <scope>NUCLEOTIDE SEQUENCE [LARGE SCALE GENOMIC DNA]</scope>
    <source>
        <strain evidence="3">NLD-2019</strain>
        <tissue evidence="3">Leaf</tissue>
    </source>
</reference>
<proteinExistence type="predicted"/>
<dbReference type="InterPro" id="IPR000477">
    <property type="entry name" value="RT_dom"/>
</dbReference>
<dbReference type="PANTHER" id="PTHR33116:SF78">
    <property type="entry name" value="OS12G0587133 PROTEIN"/>
    <property type="match status" value="1"/>
</dbReference>
<dbReference type="AlphaFoldDB" id="A0A5N6LB57"/>
<accession>A0A5N6LB57</accession>
<dbReference type="EMBL" id="SZYD01002063">
    <property type="protein sequence ID" value="KAC9988342.1"/>
    <property type="molecule type" value="Genomic_DNA"/>
</dbReference>
<dbReference type="CDD" id="cd01650">
    <property type="entry name" value="RT_nLTR_like"/>
    <property type="match status" value="1"/>
</dbReference>
<dbReference type="InterPro" id="IPR043502">
    <property type="entry name" value="DNA/RNA_pol_sf"/>
</dbReference>
<evidence type="ECO:0000259" key="2">
    <source>
        <dbReference type="Pfam" id="PF13966"/>
    </source>
</evidence>
<organism evidence="3 4">
    <name type="scientific">Mikania micrantha</name>
    <name type="common">bitter vine</name>
    <dbReference type="NCBI Taxonomy" id="192012"/>
    <lineage>
        <taxon>Eukaryota</taxon>
        <taxon>Viridiplantae</taxon>
        <taxon>Streptophyta</taxon>
        <taxon>Embryophyta</taxon>
        <taxon>Tracheophyta</taxon>
        <taxon>Spermatophyta</taxon>
        <taxon>Magnoliopsida</taxon>
        <taxon>eudicotyledons</taxon>
        <taxon>Gunneridae</taxon>
        <taxon>Pentapetalae</taxon>
        <taxon>asterids</taxon>
        <taxon>campanulids</taxon>
        <taxon>Asterales</taxon>
        <taxon>Asteraceae</taxon>
        <taxon>Asteroideae</taxon>
        <taxon>Heliantheae alliance</taxon>
        <taxon>Eupatorieae</taxon>
        <taxon>Mikania</taxon>
    </lineage>
</organism>
<dbReference type="Pfam" id="PF13966">
    <property type="entry name" value="zf-RVT"/>
    <property type="match status" value="1"/>
</dbReference>